<keyword evidence="3" id="KW-1185">Reference proteome</keyword>
<proteinExistence type="predicted"/>
<reference evidence="2 3" key="1">
    <citation type="submission" date="2020-08" db="EMBL/GenBank/DDBJ databases">
        <title>A Genomic Blueprint of the Chicken Gut Microbiome.</title>
        <authorList>
            <person name="Gilroy R."/>
            <person name="Ravi A."/>
            <person name="Getino M."/>
            <person name="Pursley I."/>
            <person name="Horton D.L."/>
            <person name="Alikhan N.-F."/>
            <person name="Baker D."/>
            <person name="Gharbi K."/>
            <person name="Hall N."/>
            <person name="Watson M."/>
            <person name="Adriaenssens E.M."/>
            <person name="Foster-Nyarko E."/>
            <person name="Jarju S."/>
            <person name="Secka A."/>
            <person name="Antonio M."/>
            <person name="Oren A."/>
            <person name="Chaudhuri R."/>
            <person name="La Ragione R.M."/>
            <person name="Hildebrand F."/>
            <person name="Pallen M.J."/>
        </authorList>
    </citation>
    <scope>NUCLEOTIDE SEQUENCE [LARGE SCALE GENOMIC DNA]</scope>
    <source>
        <strain evidence="2 3">Sa4CUA7</strain>
    </source>
</reference>
<evidence type="ECO:0000259" key="1">
    <source>
        <dbReference type="Pfam" id="PF04993"/>
    </source>
</evidence>
<organism evidence="2 3">
    <name type="scientific">Microbacterium pullorum</name>
    <dbReference type="NCBI Taxonomy" id="2762236"/>
    <lineage>
        <taxon>Bacteria</taxon>
        <taxon>Bacillati</taxon>
        <taxon>Actinomycetota</taxon>
        <taxon>Actinomycetes</taxon>
        <taxon>Micrococcales</taxon>
        <taxon>Microbacteriaceae</taxon>
        <taxon>Microbacterium</taxon>
    </lineage>
</organism>
<accession>A0ABR8S1Q2</accession>
<feature type="domain" description="TfoX N-terminal" evidence="1">
    <location>
        <begin position="18"/>
        <end position="104"/>
    </location>
</feature>
<evidence type="ECO:0000313" key="3">
    <source>
        <dbReference type="Proteomes" id="UP000648352"/>
    </source>
</evidence>
<evidence type="ECO:0000313" key="2">
    <source>
        <dbReference type="EMBL" id="MBD7957397.1"/>
    </source>
</evidence>
<dbReference type="Gene3D" id="3.30.1460.30">
    <property type="entry name" value="YgaC/TfoX-N like chaperone"/>
    <property type="match status" value="1"/>
</dbReference>
<dbReference type="EMBL" id="JACSQP010000004">
    <property type="protein sequence ID" value="MBD7957397.1"/>
    <property type="molecule type" value="Genomic_DNA"/>
</dbReference>
<comment type="caution">
    <text evidence="2">The sequence shown here is derived from an EMBL/GenBank/DDBJ whole genome shotgun (WGS) entry which is preliminary data.</text>
</comment>
<protein>
    <submittedName>
        <fullName evidence="2">TfoX/Sxy family protein</fullName>
    </submittedName>
</protein>
<dbReference type="Proteomes" id="UP000648352">
    <property type="component" value="Unassembled WGS sequence"/>
</dbReference>
<dbReference type="InterPro" id="IPR007076">
    <property type="entry name" value="TfoX_N"/>
</dbReference>
<dbReference type="Pfam" id="PF04993">
    <property type="entry name" value="TfoX_N"/>
    <property type="match status" value="1"/>
</dbReference>
<name>A0ABR8S1Q2_9MICO</name>
<sequence>MVGAARRDLLDQVLRRLPAGTVREVPMFGTIAVMFDESMLVAARKDLCLLVRVTADDAHLLARPEATRAEMGSGRSMGPGWIRVDPDALQDEGTLDFWVAEALRRQAA</sequence>
<dbReference type="SUPFAM" id="SSF159894">
    <property type="entry name" value="YgaC/TfoX-N like"/>
    <property type="match status" value="1"/>
</dbReference>
<gene>
    <name evidence="2" type="ORF">H9651_07080</name>
</gene>